<organism evidence="1 2">
    <name type="scientific">Larinioides sclopetarius</name>
    <dbReference type="NCBI Taxonomy" id="280406"/>
    <lineage>
        <taxon>Eukaryota</taxon>
        <taxon>Metazoa</taxon>
        <taxon>Ecdysozoa</taxon>
        <taxon>Arthropoda</taxon>
        <taxon>Chelicerata</taxon>
        <taxon>Arachnida</taxon>
        <taxon>Araneae</taxon>
        <taxon>Araneomorphae</taxon>
        <taxon>Entelegynae</taxon>
        <taxon>Araneoidea</taxon>
        <taxon>Araneidae</taxon>
        <taxon>Larinioides</taxon>
    </lineage>
</organism>
<dbReference type="AlphaFoldDB" id="A0AAV1ZNG8"/>
<proteinExistence type="predicted"/>
<comment type="caution">
    <text evidence="1">The sequence shown here is derived from an EMBL/GenBank/DDBJ whole genome shotgun (WGS) entry which is preliminary data.</text>
</comment>
<gene>
    <name evidence="1" type="ORF">LARSCL_LOCUS6490</name>
</gene>
<dbReference type="Proteomes" id="UP001497382">
    <property type="component" value="Unassembled WGS sequence"/>
</dbReference>
<evidence type="ECO:0000313" key="1">
    <source>
        <dbReference type="EMBL" id="CAL1272615.1"/>
    </source>
</evidence>
<dbReference type="EMBL" id="CAXIEN010000062">
    <property type="protein sequence ID" value="CAL1272615.1"/>
    <property type="molecule type" value="Genomic_DNA"/>
</dbReference>
<evidence type="ECO:0000313" key="2">
    <source>
        <dbReference type="Proteomes" id="UP001497382"/>
    </source>
</evidence>
<accession>A0AAV1ZNG8</accession>
<name>A0AAV1ZNG8_9ARAC</name>
<sequence length="68" mass="8606">MFMLEFYSPSFHYVLRYIAWRSNEKFDYPFICFRNDEYLSKLPKKHLKRHRHYQLALLFIDMNSTFNF</sequence>
<keyword evidence="2" id="KW-1185">Reference proteome</keyword>
<reference evidence="1 2" key="1">
    <citation type="submission" date="2024-04" db="EMBL/GenBank/DDBJ databases">
        <authorList>
            <person name="Rising A."/>
            <person name="Reimegard J."/>
            <person name="Sonavane S."/>
            <person name="Akerstrom W."/>
            <person name="Nylinder S."/>
            <person name="Hedman E."/>
            <person name="Kallberg Y."/>
        </authorList>
    </citation>
    <scope>NUCLEOTIDE SEQUENCE [LARGE SCALE GENOMIC DNA]</scope>
</reference>
<protein>
    <submittedName>
        <fullName evidence="1">Uncharacterized protein</fullName>
    </submittedName>
</protein>